<evidence type="ECO:0000313" key="10">
    <source>
        <dbReference type="Proteomes" id="UP001493487"/>
    </source>
</evidence>
<keyword evidence="3" id="KW-1003">Cell membrane</keyword>
<evidence type="ECO:0000259" key="8">
    <source>
        <dbReference type="PROSITE" id="PS50928"/>
    </source>
</evidence>
<evidence type="ECO:0000256" key="3">
    <source>
        <dbReference type="ARBA" id="ARBA00022475"/>
    </source>
</evidence>
<evidence type="ECO:0000256" key="2">
    <source>
        <dbReference type="ARBA" id="ARBA00022448"/>
    </source>
</evidence>
<keyword evidence="4 7" id="KW-0812">Transmembrane</keyword>
<dbReference type="PANTHER" id="PTHR30193:SF37">
    <property type="entry name" value="INNER MEMBRANE ABC TRANSPORTER PERMEASE PROTEIN YCJO"/>
    <property type="match status" value="1"/>
</dbReference>
<feature type="domain" description="ABC transmembrane type-1" evidence="8">
    <location>
        <begin position="68"/>
        <end position="282"/>
    </location>
</feature>
<comment type="caution">
    <text evidence="9">The sequence shown here is derived from an EMBL/GenBank/DDBJ whole genome shotgun (WGS) entry which is preliminary data.</text>
</comment>
<dbReference type="PROSITE" id="PS50928">
    <property type="entry name" value="ABC_TM1"/>
    <property type="match status" value="1"/>
</dbReference>
<feature type="transmembrane region" description="Helical" evidence="7">
    <location>
        <begin position="213"/>
        <end position="232"/>
    </location>
</feature>
<evidence type="ECO:0000256" key="7">
    <source>
        <dbReference type="RuleBase" id="RU363032"/>
    </source>
</evidence>
<keyword evidence="5 7" id="KW-1133">Transmembrane helix</keyword>
<proteinExistence type="inferred from homology"/>
<dbReference type="CDD" id="cd06261">
    <property type="entry name" value="TM_PBP2"/>
    <property type="match status" value="1"/>
</dbReference>
<feature type="transmembrane region" description="Helical" evidence="7">
    <location>
        <begin position="68"/>
        <end position="94"/>
    </location>
</feature>
<sequence>MKHFRSNKKAIFLLTFPALFIFSVVVIYPLLQTFYRSFFEWNGLSQPRYIFLENYKSLLHDDIFYTSLYNGAIFALILTVFQLGIGSVLAFILLENKVFGKKILRTSYFIPVVLSVTVVCQLWLTMYNAQFGLINKIFELLHFTYRQDWLGDTNLSIIAITVVASWQFMGYQFAIIYAGMKTIPEHIYEAAKLDGASKVKTHLKITIPLMAETYRICLIFALIGGLTAYGYMNIMTGGGPGTSTYTLTYQMIRSAFVMNEIGYGSASAVVLILECFVVTLIINRFIARERITY</sequence>
<evidence type="ECO:0000256" key="5">
    <source>
        <dbReference type="ARBA" id="ARBA00022989"/>
    </source>
</evidence>
<dbReference type="SUPFAM" id="SSF161098">
    <property type="entry name" value="MetI-like"/>
    <property type="match status" value="1"/>
</dbReference>
<protein>
    <submittedName>
        <fullName evidence="9">Sugar ABC transporter permease</fullName>
    </submittedName>
</protein>
<dbReference type="RefSeq" id="WP_232186516.1">
    <property type="nucleotide sequence ID" value="NZ_JAIOAP010000008.1"/>
</dbReference>
<organism evidence="9 10">
    <name type="scientific">Cohnella silvisoli</name>
    <dbReference type="NCBI Taxonomy" id="2873699"/>
    <lineage>
        <taxon>Bacteria</taxon>
        <taxon>Bacillati</taxon>
        <taxon>Bacillota</taxon>
        <taxon>Bacilli</taxon>
        <taxon>Bacillales</taxon>
        <taxon>Paenibacillaceae</taxon>
        <taxon>Cohnella</taxon>
    </lineage>
</organism>
<name>A0ABV1KVY1_9BACL</name>
<reference evidence="9 10" key="1">
    <citation type="journal article" date="2023" name="Genome Announc.">
        <title>Pan-Genome Analyses of the Genus Cohnella and Proposal of the Novel Species Cohnella silvisoli sp. nov., Isolated from Forest Soil.</title>
        <authorList>
            <person name="Wang C."/>
            <person name="Mao L."/>
            <person name="Bao G."/>
            <person name="Zhu H."/>
        </authorList>
    </citation>
    <scope>NUCLEOTIDE SEQUENCE [LARGE SCALE GENOMIC DNA]</scope>
    <source>
        <strain evidence="9 10">NL03-T5-1</strain>
    </source>
</reference>
<feature type="transmembrane region" description="Helical" evidence="7">
    <location>
        <begin position="106"/>
        <end position="124"/>
    </location>
</feature>
<dbReference type="InterPro" id="IPR051393">
    <property type="entry name" value="ABC_transporter_permease"/>
</dbReference>
<dbReference type="Gene3D" id="1.10.3720.10">
    <property type="entry name" value="MetI-like"/>
    <property type="match status" value="1"/>
</dbReference>
<evidence type="ECO:0000313" key="9">
    <source>
        <dbReference type="EMBL" id="MEQ4484150.1"/>
    </source>
</evidence>
<gene>
    <name evidence="9" type="ORF">QJS35_17270</name>
</gene>
<feature type="transmembrane region" description="Helical" evidence="7">
    <location>
        <begin position="261"/>
        <end position="282"/>
    </location>
</feature>
<keyword evidence="10" id="KW-1185">Reference proteome</keyword>
<evidence type="ECO:0000256" key="1">
    <source>
        <dbReference type="ARBA" id="ARBA00004651"/>
    </source>
</evidence>
<dbReference type="Pfam" id="PF00528">
    <property type="entry name" value="BPD_transp_1"/>
    <property type="match status" value="1"/>
</dbReference>
<evidence type="ECO:0000256" key="6">
    <source>
        <dbReference type="ARBA" id="ARBA00023136"/>
    </source>
</evidence>
<keyword evidence="2 7" id="KW-0813">Transport</keyword>
<feature type="transmembrane region" description="Helical" evidence="7">
    <location>
        <begin position="155"/>
        <end position="178"/>
    </location>
</feature>
<evidence type="ECO:0000256" key="4">
    <source>
        <dbReference type="ARBA" id="ARBA00022692"/>
    </source>
</evidence>
<keyword evidence="6 7" id="KW-0472">Membrane</keyword>
<dbReference type="EMBL" id="JASKHM010000009">
    <property type="protein sequence ID" value="MEQ4484150.1"/>
    <property type="molecule type" value="Genomic_DNA"/>
</dbReference>
<dbReference type="InterPro" id="IPR000515">
    <property type="entry name" value="MetI-like"/>
</dbReference>
<dbReference type="Proteomes" id="UP001493487">
    <property type="component" value="Unassembled WGS sequence"/>
</dbReference>
<dbReference type="InterPro" id="IPR035906">
    <property type="entry name" value="MetI-like_sf"/>
</dbReference>
<accession>A0ABV1KVY1</accession>
<dbReference type="PANTHER" id="PTHR30193">
    <property type="entry name" value="ABC TRANSPORTER PERMEASE PROTEIN"/>
    <property type="match status" value="1"/>
</dbReference>
<feature type="transmembrane region" description="Helical" evidence="7">
    <location>
        <begin position="12"/>
        <end position="31"/>
    </location>
</feature>
<comment type="subcellular location">
    <subcellularLocation>
        <location evidence="1 7">Cell membrane</location>
        <topology evidence="1 7">Multi-pass membrane protein</topology>
    </subcellularLocation>
</comment>
<comment type="similarity">
    <text evidence="7">Belongs to the binding-protein-dependent transport system permease family.</text>
</comment>